<gene>
    <name evidence="8" type="ORF">ACFSBL_16880</name>
</gene>
<accession>A0ABD6DNN8</accession>
<feature type="transmembrane region" description="Helical" evidence="7">
    <location>
        <begin position="120"/>
        <end position="146"/>
    </location>
</feature>
<comment type="similarity">
    <text evidence="2">Belongs to the UPF0104 family.</text>
</comment>
<feature type="transmembrane region" description="Helical" evidence="7">
    <location>
        <begin position="12"/>
        <end position="35"/>
    </location>
</feature>
<feature type="transmembrane region" description="Helical" evidence="7">
    <location>
        <begin position="68"/>
        <end position="89"/>
    </location>
</feature>
<feature type="transmembrane region" description="Helical" evidence="7">
    <location>
        <begin position="266"/>
        <end position="283"/>
    </location>
</feature>
<dbReference type="GO" id="GO:0005886">
    <property type="term" value="C:plasma membrane"/>
    <property type="evidence" value="ECO:0007669"/>
    <property type="project" value="UniProtKB-SubCell"/>
</dbReference>
<evidence type="ECO:0000313" key="8">
    <source>
        <dbReference type="EMBL" id="MFD1647365.1"/>
    </source>
</evidence>
<comment type="caution">
    <text evidence="8">The sequence shown here is derived from an EMBL/GenBank/DDBJ whole genome shotgun (WGS) entry which is preliminary data.</text>
</comment>
<keyword evidence="6 7" id="KW-0472">Membrane</keyword>
<dbReference type="InterPro" id="IPR022791">
    <property type="entry name" value="L-PG_synthase/AglD"/>
</dbReference>
<evidence type="ECO:0000256" key="1">
    <source>
        <dbReference type="ARBA" id="ARBA00004651"/>
    </source>
</evidence>
<keyword evidence="9" id="KW-1185">Reference proteome</keyword>
<dbReference type="Proteomes" id="UP001597034">
    <property type="component" value="Unassembled WGS sequence"/>
</dbReference>
<protein>
    <submittedName>
        <fullName evidence="8">YbhN family protein</fullName>
    </submittedName>
</protein>
<keyword evidence="3" id="KW-1003">Cell membrane</keyword>
<organism evidence="8 9">
    <name type="scientific">Haloarchaeobius litoreus</name>
    <dbReference type="NCBI Taxonomy" id="755306"/>
    <lineage>
        <taxon>Archaea</taxon>
        <taxon>Methanobacteriati</taxon>
        <taxon>Methanobacteriota</taxon>
        <taxon>Stenosarchaea group</taxon>
        <taxon>Halobacteria</taxon>
        <taxon>Halobacteriales</taxon>
        <taxon>Halorubellaceae</taxon>
        <taxon>Haloarchaeobius</taxon>
    </lineage>
</organism>
<evidence type="ECO:0000313" key="9">
    <source>
        <dbReference type="Proteomes" id="UP001597034"/>
    </source>
</evidence>
<comment type="subcellular location">
    <subcellularLocation>
        <location evidence="1">Cell membrane</location>
        <topology evidence="1">Multi-pass membrane protein</topology>
    </subcellularLocation>
</comment>
<evidence type="ECO:0000256" key="3">
    <source>
        <dbReference type="ARBA" id="ARBA00022475"/>
    </source>
</evidence>
<feature type="transmembrane region" description="Helical" evidence="7">
    <location>
        <begin position="238"/>
        <end position="260"/>
    </location>
</feature>
<dbReference type="RefSeq" id="WP_256400577.1">
    <property type="nucleotide sequence ID" value="NZ_JANHJR010000003.1"/>
</dbReference>
<keyword evidence="4 7" id="KW-0812">Transmembrane</keyword>
<dbReference type="PANTHER" id="PTHR39087">
    <property type="entry name" value="UPF0104 MEMBRANE PROTEIN MJ1595"/>
    <property type="match status" value="1"/>
</dbReference>
<feature type="transmembrane region" description="Helical" evidence="7">
    <location>
        <begin position="295"/>
        <end position="317"/>
    </location>
</feature>
<feature type="transmembrane region" description="Helical" evidence="7">
    <location>
        <begin position="158"/>
        <end position="177"/>
    </location>
</feature>
<evidence type="ECO:0000256" key="2">
    <source>
        <dbReference type="ARBA" id="ARBA00011061"/>
    </source>
</evidence>
<dbReference type="Pfam" id="PF03706">
    <property type="entry name" value="LPG_synthase_TM"/>
    <property type="match status" value="1"/>
</dbReference>
<keyword evidence="5 7" id="KW-1133">Transmembrane helix</keyword>
<dbReference type="NCBIfam" id="TIGR00374">
    <property type="entry name" value="flippase-like domain"/>
    <property type="match status" value="1"/>
</dbReference>
<dbReference type="EMBL" id="JBHUDO010000003">
    <property type="protein sequence ID" value="MFD1647365.1"/>
    <property type="molecule type" value="Genomic_DNA"/>
</dbReference>
<evidence type="ECO:0000256" key="5">
    <source>
        <dbReference type="ARBA" id="ARBA00022989"/>
    </source>
</evidence>
<evidence type="ECO:0000256" key="4">
    <source>
        <dbReference type="ARBA" id="ARBA00022692"/>
    </source>
</evidence>
<feature type="transmembrane region" description="Helical" evidence="7">
    <location>
        <begin position="323"/>
        <end position="340"/>
    </location>
</feature>
<dbReference type="AlphaFoldDB" id="A0ABD6DNN8"/>
<dbReference type="PANTHER" id="PTHR39087:SF2">
    <property type="entry name" value="UPF0104 MEMBRANE PROTEIN MJ1595"/>
    <property type="match status" value="1"/>
</dbReference>
<evidence type="ECO:0000256" key="7">
    <source>
        <dbReference type="SAM" id="Phobius"/>
    </source>
</evidence>
<proteinExistence type="inferred from homology"/>
<sequence>MAGDWDYRAIVAGFLGALVVLAVVLWVVGIGEILAQLGRVDLRFAVVLPVFALGWLFCWGLALRSVLGTLGISLSVTKAFLVFLSATFVNNITPFGQAGGEPFTALLIARVSESEYETGLAAIASVDAVNFVPSIAIAFVAVSYYAVTVAVTDRLLDVALVMVALTVVVGVTAALAWRYRYGLETRVVRVVSPLVRRVGHVVPRMNPPKPKAIRRRIENFFATIERVAQDRRSMAMTLAFSTAGWLMLVTCLWLSFLALGLRDPDLLAAAMLGVPLGALASVTPLPGGLGGIEAVLLMVLPTVTGVGAATVGAVILVHRVASYWIPMLVGGGATAALGTAQRG</sequence>
<feature type="transmembrane region" description="Helical" evidence="7">
    <location>
        <begin position="42"/>
        <end position="62"/>
    </location>
</feature>
<name>A0ABD6DNN8_9EURY</name>
<evidence type="ECO:0000256" key="6">
    <source>
        <dbReference type="ARBA" id="ARBA00023136"/>
    </source>
</evidence>
<reference evidence="8 9" key="1">
    <citation type="journal article" date="2019" name="Int. J. Syst. Evol. Microbiol.">
        <title>The Global Catalogue of Microorganisms (GCM) 10K type strain sequencing project: providing services to taxonomists for standard genome sequencing and annotation.</title>
        <authorList>
            <consortium name="The Broad Institute Genomics Platform"/>
            <consortium name="The Broad Institute Genome Sequencing Center for Infectious Disease"/>
            <person name="Wu L."/>
            <person name="Ma J."/>
        </authorList>
    </citation>
    <scope>NUCLEOTIDE SEQUENCE [LARGE SCALE GENOMIC DNA]</scope>
    <source>
        <strain evidence="8 9">CGMCC 1.10390</strain>
    </source>
</reference>